<dbReference type="PANTHER" id="PTHR12151:SF25">
    <property type="entry name" value="LINALOOL DEHYDRATASE_ISOMERASE DOMAIN-CONTAINING PROTEIN"/>
    <property type="match status" value="1"/>
</dbReference>
<comment type="caution">
    <text evidence="6">The sequence shown here is derived from an EMBL/GenBank/DDBJ whole genome shotgun (WGS) entry which is preliminary data.</text>
</comment>
<name>A0A7C5U5F1_CALS0</name>
<evidence type="ECO:0000256" key="3">
    <source>
        <dbReference type="PIRSR" id="PIRSR603782-1"/>
    </source>
</evidence>
<dbReference type="EMBL" id="DRXS01000239">
    <property type="protein sequence ID" value="HHR41054.1"/>
    <property type="molecule type" value="Genomic_DNA"/>
</dbReference>
<sequence length="205" mass="23055">MQLMRAKILLFVGVVVLAAASGALAALLMRGDFFGYRPAIEIPGERVLPDFTLTDQNGKPFKLSSVKGKVVLMYFGYTNCPDVCPLVLSKFGKLIKDLGPNADKVAFIFITVDPERDTSEMMKRYISYYSPRVIALTGTPEEVGQVMVQYNIFAKKLPPDEKGDYLVDHYAMVLGADKNHILRTALTPDMEYDEYRKTVEWLLSR</sequence>
<dbReference type="SUPFAM" id="SSF52833">
    <property type="entry name" value="Thioredoxin-like"/>
    <property type="match status" value="1"/>
</dbReference>
<feature type="binding site" evidence="3">
    <location>
        <position position="169"/>
    </location>
    <ligand>
        <name>Cu cation</name>
        <dbReference type="ChEBI" id="CHEBI:23378"/>
    </ligand>
</feature>
<dbReference type="CDD" id="cd02968">
    <property type="entry name" value="SCO"/>
    <property type="match status" value="1"/>
</dbReference>
<evidence type="ECO:0000259" key="5">
    <source>
        <dbReference type="PROSITE" id="PS51352"/>
    </source>
</evidence>
<gene>
    <name evidence="6" type="ORF">ENM42_04400</name>
</gene>
<dbReference type="GO" id="GO:0046872">
    <property type="term" value="F:metal ion binding"/>
    <property type="evidence" value="ECO:0007669"/>
    <property type="project" value="UniProtKB-KW"/>
</dbReference>
<dbReference type="FunFam" id="3.40.30.10:FF:000013">
    <property type="entry name" value="Blast:Protein SCO1 homolog, mitochondrial"/>
    <property type="match status" value="1"/>
</dbReference>
<dbReference type="InterPro" id="IPR003782">
    <property type="entry name" value="SCO1/SenC"/>
</dbReference>
<evidence type="ECO:0000256" key="4">
    <source>
        <dbReference type="PIRSR" id="PIRSR603782-2"/>
    </source>
</evidence>
<keyword evidence="4" id="KW-1015">Disulfide bond</keyword>
<dbReference type="PANTHER" id="PTHR12151">
    <property type="entry name" value="ELECTRON TRANSPORT PROTIN SCO1/SENC FAMILY MEMBER"/>
    <property type="match status" value="1"/>
</dbReference>
<evidence type="ECO:0000256" key="1">
    <source>
        <dbReference type="ARBA" id="ARBA00010996"/>
    </source>
</evidence>
<feature type="domain" description="Thioredoxin" evidence="5">
    <location>
        <begin position="42"/>
        <end position="204"/>
    </location>
</feature>
<dbReference type="Gene3D" id="3.40.30.10">
    <property type="entry name" value="Glutaredoxin"/>
    <property type="match status" value="1"/>
</dbReference>
<evidence type="ECO:0000256" key="2">
    <source>
        <dbReference type="ARBA" id="ARBA00023008"/>
    </source>
</evidence>
<dbReference type="PROSITE" id="PS51352">
    <property type="entry name" value="THIOREDOXIN_2"/>
    <property type="match status" value="1"/>
</dbReference>
<comment type="similarity">
    <text evidence="1">Belongs to the SCO1/2 family.</text>
</comment>
<keyword evidence="2 3" id="KW-0186">Copper</keyword>
<keyword evidence="3" id="KW-0479">Metal-binding</keyword>
<protein>
    <submittedName>
        <fullName evidence="6">SCO family protein</fullName>
    </submittedName>
</protein>
<dbReference type="Pfam" id="PF02630">
    <property type="entry name" value="SCO1-SenC"/>
    <property type="match status" value="1"/>
</dbReference>
<dbReference type="AlphaFoldDB" id="A0A7C5U5F1"/>
<feature type="binding site" evidence="3">
    <location>
        <position position="84"/>
    </location>
    <ligand>
        <name>Cu cation</name>
        <dbReference type="ChEBI" id="CHEBI:23378"/>
    </ligand>
</feature>
<feature type="disulfide bond" description="Redox-active" evidence="4">
    <location>
        <begin position="80"/>
        <end position="84"/>
    </location>
</feature>
<dbReference type="InterPro" id="IPR036249">
    <property type="entry name" value="Thioredoxin-like_sf"/>
</dbReference>
<proteinExistence type="inferred from homology"/>
<reference evidence="6" key="1">
    <citation type="journal article" date="2020" name="mSystems">
        <title>Genome- and Community-Level Interaction Insights into Carbon Utilization and Element Cycling Functions of Hydrothermarchaeota in Hydrothermal Sediment.</title>
        <authorList>
            <person name="Zhou Z."/>
            <person name="Liu Y."/>
            <person name="Xu W."/>
            <person name="Pan J."/>
            <person name="Luo Z.H."/>
            <person name="Li M."/>
        </authorList>
    </citation>
    <scope>NUCLEOTIDE SEQUENCE [LARGE SCALE GENOMIC DNA]</scope>
    <source>
        <strain evidence="6">SpSt-1084</strain>
    </source>
</reference>
<organism evidence="6">
    <name type="scientific">Caldiarchaeum subterraneum</name>
    <dbReference type="NCBI Taxonomy" id="311458"/>
    <lineage>
        <taxon>Archaea</taxon>
        <taxon>Nitrososphaerota</taxon>
        <taxon>Candidatus Caldarchaeales</taxon>
        <taxon>Candidatus Caldarchaeaceae</taxon>
        <taxon>Candidatus Caldarchaeum</taxon>
    </lineage>
</organism>
<evidence type="ECO:0000313" key="6">
    <source>
        <dbReference type="EMBL" id="HHR41054.1"/>
    </source>
</evidence>
<dbReference type="InterPro" id="IPR013766">
    <property type="entry name" value="Thioredoxin_domain"/>
</dbReference>
<accession>A0A7C5U5F1</accession>
<feature type="binding site" evidence="3">
    <location>
        <position position="80"/>
    </location>
    <ligand>
        <name>Cu cation</name>
        <dbReference type="ChEBI" id="CHEBI:23378"/>
    </ligand>
</feature>